<proteinExistence type="predicted"/>
<accession>A0A4Q8BBB5</accession>
<dbReference type="Proteomes" id="UP000294114">
    <property type="component" value="Unassembled WGS sequence"/>
</dbReference>
<evidence type="ECO:0000313" key="1">
    <source>
        <dbReference type="EMBL" id="RZU75102.1"/>
    </source>
</evidence>
<keyword evidence="2" id="KW-1185">Reference proteome</keyword>
<dbReference type="AlphaFoldDB" id="A0A4Q8BBB5"/>
<name>A0A4Q8BBB5_9ACTN</name>
<gene>
    <name evidence="1" type="ORF">EV384_3626</name>
</gene>
<comment type="caution">
    <text evidence="1">The sequence shown here is derived from an EMBL/GenBank/DDBJ whole genome shotgun (WGS) entry which is preliminary data.</text>
</comment>
<reference evidence="1 2" key="1">
    <citation type="submission" date="2019-02" db="EMBL/GenBank/DDBJ databases">
        <title>Sequencing the genomes of 1000 actinobacteria strains.</title>
        <authorList>
            <person name="Klenk H.-P."/>
        </authorList>
    </citation>
    <scope>NUCLEOTIDE SEQUENCE [LARGE SCALE GENOMIC DNA]</scope>
    <source>
        <strain evidence="1 2">DSM 45612</strain>
    </source>
</reference>
<evidence type="ECO:0000313" key="2">
    <source>
        <dbReference type="Proteomes" id="UP000294114"/>
    </source>
</evidence>
<sequence>MDDAQAKGRTVAPICPFLSAWRRSRGVWVA</sequence>
<dbReference type="EMBL" id="SHLD01000001">
    <property type="protein sequence ID" value="RZU75102.1"/>
    <property type="molecule type" value="Genomic_DNA"/>
</dbReference>
<organism evidence="1 2">
    <name type="scientific">Micromonospora kangleipakensis</name>
    <dbReference type="NCBI Taxonomy" id="1077942"/>
    <lineage>
        <taxon>Bacteria</taxon>
        <taxon>Bacillati</taxon>
        <taxon>Actinomycetota</taxon>
        <taxon>Actinomycetes</taxon>
        <taxon>Micromonosporales</taxon>
        <taxon>Micromonosporaceae</taxon>
        <taxon>Micromonospora</taxon>
    </lineage>
</organism>
<protein>
    <submittedName>
        <fullName evidence="1">Uncharacterized protein</fullName>
    </submittedName>
</protein>